<proteinExistence type="predicted"/>
<evidence type="ECO:0000313" key="3">
    <source>
        <dbReference type="Proteomes" id="UP000199317"/>
    </source>
</evidence>
<name>A0A1H0UQ14_9BURK</name>
<organism evidence="2 3">
    <name type="scientific">Paracidovorax cattleyae</name>
    <dbReference type="NCBI Taxonomy" id="80868"/>
    <lineage>
        <taxon>Bacteria</taxon>
        <taxon>Pseudomonadati</taxon>
        <taxon>Pseudomonadota</taxon>
        <taxon>Betaproteobacteria</taxon>
        <taxon>Burkholderiales</taxon>
        <taxon>Comamonadaceae</taxon>
        <taxon>Paracidovorax</taxon>
    </lineage>
</organism>
<feature type="transmembrane region" description="Helical" evidence="1">
    <location>
        <begin position="64"/>
        <end position="82"/>
    </location>
</feature>
<dbReference type="RefSeq" id="WP_092836228.1">
    <property type="nucleotide sequence ID" value="NZ_FNJL01000021.1"/>
</dbReference>
<reference evidence="3" key="1">
    <citation type="submission" date="2016-10" db="EMBL/GenBank/DDBJ databases">
        <authorList>
            <person name="Varghese N."/>
            <person name="Submissions S."/>
        </authorList>
    </citation>
    <scope>NUCLEOTIDE SEQUENCE [LARGE SCALE GENOMIC DNA]</scope>
    <source>
        <strain evidence="3">DSM 17101</strain>
    </source>
</reference>
<keyword evidence="3" id="KW-1185">Reference proteome</keyword>
<evidence type="ECO:0000313" key="2">
    <source>
        <dbReference type="EMBL" id="SDP68173.1"/>
    </source>
</evidence>
<evidence type="ECO:0000256" key="1">
    <source>
        <dbReference type="SAM" id="Phobius"/>
    </source>
</evidence>
<accession>A0A1H0UQ14</accession>
<dbReference type="EMBL" id="FNJL01000021">
    <property type="protein sequence ID" value="SDP68173.1"/>
    <property type="molecule type" value="Genomic_DNA"/>
</dbReference>
<protein>
    <submittedName>
        <fullName evidence="2">Uncharacterized protein</fullName>
    </submittedName>
</protein>
<keyword evidence="1" id="KW-0812">Transmembrane</keyword>
<feature type="transmembrane region" description="Helical" evidence="1">
    <location>
        <begin position="6"/>
        <end position="27"/>
    </location>
</feature>
<keyword evidence="1" id="KW-0472">Membrane</keyword>
<sequence length="88" mass="9443">MNRFLLRTSQIVLTVAVAQWVFLAIALGYQKWGLIGAFLGGLASVPTLALSPVLAFFLMDGVSLAWFFGLLAVALVTAFFSSRKGAYA</sequence>
<feature type="transmembrane region" description="Helical" evidence="1">
    <location>
        <begin position="34"/>
        <end position="58"/>
    </location>
</feature>
<dbReference type="Proteomes" id="UP000199317">
    <property type="component" value="Unassembled WGS sequence"/>
</dbReference>
<keyword evidence="1" id="KW-1133">Transmembrane helix</keyword>
<dbReference type="AlphaFoldDB" id="A0A1H0UQ14"/>
<gene>
    <name evidence="2" type="ORF">SAMN04489708_12124</name>
</gene>